<feature type="compositionally biased region" description="Polar residues" evidence="1">
    <location>
        <begin position="256"/>
        <end position="265"/>
    </location>
</feature>
<name>A0A8H5LRU9_9AGAR</name>
<dbReference type="AlphaFoldDB" id="A0A8H5LRU9"/>
<evidence type="ECO:0000313" key="3">
    <source>
        <dbReference type="Proteomes" id="UP000559256"/>
    </source>
</evidence>
<dbReference type="EMBL" id="JAACJM010000020">
    <property type="protein sequence ID" value="KAF5367178.1"/>
    <property type="molecule type" value="Genomic_DNA"/>
</dbReference>
<dbReference type="InterPro" id="IPR012479">
    <property type="entry name" value="SAP30BP"/>
</dbReference>
<dbReference type="PANTHER" id="PTHR13464:SF0">
    <property type="entry name" value="SAP30-BINDING PROTEIN"/>
    <property type="match status" value="1"/>
</dbReference>
<comment type="caution">
    <text evidence="2">The sequence shown here is derived from an EMBL/GenBank/DDBJ whole genome shotgun (WGS) entry which is preliminary data.</text>
</comment>
<feature type="compositionally biased region" description="Basic residues" evidence="1">
    <location>
        <begin position="57"/>
        <end position="70"/>
    </location>
</feature>
<protein>
    <recommendedName>
        <fullName evidence="4">HCNGP-domain-containing protein</fullName>
    </recommendedName>
</protein>
<dbReference type="GO" id="GO:0006355">
    <property type="term" value="P:regulation of DNA-templated transcription"/>
    <property type="evidence" value="ECO:0007669"/>
    <property type="project" value="InterPro"/>
</dbReference>
<reference evidence="2 3" key="1">
    <citation type="journal article" date="2020" name="ISME J.">
        <title>Uncovering the hidden diversity of litter-decomposition mechanisms in mushroom-forming fungi.</title>
        <authorList>
            <person name="Floudas D."/>
            <person name="Bentzer J."/>
            <person name="Ahren D."/>
            <person name="Johansson T."/>
            <person name="Persson P."/>
            <person name="Tunlid A."/>
        </authorList>
    </citation>
    <scope>NUCLEOTIDE SEQUENCE [LARGE SCALE GENOMIC DNA]</scope>
    <source>
        <strain evidence="2 3">CBS 291.85</strain>
    </source>
</reference>
<feature type="region of interest" description="Disordered" evidence="1">
    <location>
        <begin position="161"/>
        <end position="183"/>
    </location>
</feature>
<evidence type="ECO:0000313" key="2">
    <source>
        <dbReference type="EMBL" id="KAF5367178.1"/>
    </source>
</evidence>
<feature type="region of interest" description="Disordered" evidence="1">
    <location>
        <begin position="1"/>
        <end position="144"/>
    </location>
</feature>
<organism evidence="2 3">
    <name type="scientific">Tetrapyrgos nigripes</name>
    <dbReference type="NCBI Taxonomy" id="182062"/>
    <lineage>
        <taxon>Eukaryota</taxon>
        <taxon>Fungi</taxon>
        <taxon>Dikarya</taxon>
        <taxon>Basidiomycota</taxon>
        <taxon>Agaricomycotina</taxon>
        <taxon>Agaricomycetes</taxon>
        <taxon>Agaricomycetidae</taxon>
        <taxon>Agaricales</taxon>
        <taxon>Marasmiineae</taxon>
        <taxon>Marasmiaceae</taxon>
        <taxon>Tetrapyrgos</taxon>
    </lineage>
</organism>
<dbReference type="PANTHER" id="PTHR13464">
    <property type="entry name" value="TRANSCRIPTIONAL REGULATOR PROTEIN HCNGP"/>
    <property type="match status" value="1"/>
</dbReference>
<gene>
    <name evidence="2" type="ORF">D9758_004040</name>
</gene>
<feature type="compositionally biased region" description="Low complexity" evidence="1">
    <location>
        <begin position="84"/>
        <end position="108"/>
    </location>
</feature>
<evidence type="ECO:0008006" key="4">
    <source>
        <dbReference type="Google" id="ProtNLM"/>
    </source>
</evidence>
<accession>A0A8H5LRU9</accession>
<dbReference type="Pfam" id="PF07818">
    <property type="entry name" value="HCNGP"/>
    <property type="match status" value="1"/>
</dbReference>
<dbReference type="GO" id="GO:0005634">
    <property type="term" value="C:nucleus"/>
    <property type="evidence" value="ECO:0007669"/>
    <property type="project" value="TreeGrafter"/>
</dbReference>
<dbReference type="Proteomes" id="UP000559256">
    <property type="component" value="Unassembled WGS sequence"/>
</dbReference>
<feature type="region of interest" description="Disordered" evidence="1">
    <location>
        <begin position="241"/>
        <end position="322"/>
    </location>
</feature>
<proteinExistence type="predicted"/>
<sequence>MNGLAAYNDESDSGNESQTQTRQGNGKIDKSLKAISDAEQEPRRTSQPKKSQIIIKRPQRKPNTVHHPRGHISDDIASSSRAEPSPMTSTPAGPSTSSANVAASASTSEPEEELKRIRSLLVPPPIPDVADWGIPPEPALEENEPCDPAIEAKVRQFHALKYPSAPSDDSPAPTPRHFNDSLMSNRSFRNPHLYAQLVDFIGADERSTNFPKSIWDPYAPLHAGEGWDAEKIAAYQKKRSEQQAQAQAAGKRSHIHFQSSSTSQSHNKDRDKNARDDGKYNPYAAVKRSNGAALGSGRSSGPTQPTARVLGGGRGRGLSRWN</sequence>
<evidence type="ECO:0000256" key="1">
    <source>
        <dbReference type="SAM" id="MobiDB-lite"/>
    </source>
</evidence>
<feature type="compositionally biased region" description="Polar residues" evidence="1">
    <location>
        <begin position="297"/>
        <end position="306"/>
    </location>
</feature>
<dbReference type="OrthoDB" id="1714508at2759"/>
<feature type="compositionally biased region" description="Polar residues" evidence="1">
    <location>
        <begin position="14"/>
        <end position="24"/>
    </location>
</feature>
<feature type="compositionally biased region" description="Basic and acidic residues" evidence="1">
    <location>
        <begin position="266"/>
        <end position="279"/>
    </location>
</feature>
<keyword evidence="3" id="KW-1185">Reference proteome</keyword>